<keyword evidence="1" id="KW-0808">Transferase</keyword>
<dbReference type="Proteomes" id="UP001208017">
    <property type="component" value="Unassembled WGS sequence"/>
</dbReference>
<dbReference type="InterPro" id="IPR000182">
    <property type="entry name" value="GNAT_dom"/>
</dbReference>
<name>A0ABT3X2B7_9BACL</name>
<comment type="caution">
    <text evidence="5">The sequence shown here is derived from an EMBL/GenBank/DDBJ whole genome shotgun (WGS) entry which is preliminary data.</text>
</comment>
<accession>A0ABT3X2B7</accession>
<dbReference type="PROSITE" id="PS51186">
    <property type="entry name" value="GNAT"/>
    <property type="match status" value="1"/>
</dbReference>
<evidence type="ECO:0000259" key="4">
    <source>
        <dbReference type="PROSITE" id="PS51186"/>
    </source>
</evidence>
<evidence type="ECO:0000256" key="2">
    <source>
        <dbReference type="ARBA" id="ARBA00023315"/>
    </source>
</evidence>
<feature type="domain" description="N-acetyltransferase" evidence="4">
    <location>
        <begin position="9"/>
        <end position="182"/>
    </location>
</feature>
<keyword evidence="2" id="KW-0012">Acyltransferase</keyword>
<dbReference type="InterPro" id="IPR051531">
    <property type="entry name" value="N-acetyltransferase"/>
</dbReference>
<dbReference type="SUPFAM" id="SSF55729">
    <property type="entry name" value="Acyl-CoA N-acyltransferases (Nat)"/>
    <property type="match status" value="1"/>
</dbReference>
<keyword evidence="6" id="KW-1185">Reference proteome</keyword>
<dbReference type="Gene3D" id="3.40.630.30">
    <property type="match status" value="1"/>
</dbReference>
<protein>
    <submittedName>
        <fullName evidence="5">GNAT family protein</fullName>
    </submittedName>
</protein>
<gene>
    <name evidence="5" type="ORF">OS242_09005</name>
</gene>
<evidence type="ECO:0000313" key="5">
    <source>
        <dbReference type="EMBL" id="MCX7570102.1"/>
    </source>
</evidence>
<dbReference type="Pfam" id="PF13302">
    <property type="entry name" value="Acetyltransf_3"/>
    <property type="match status" value="1"/>
</dbReference>
<sequence length="182" mass="20965">MSTLHGDQIYVRTLEESDAEALLAVEERNREFFQTFTALRRPDFYTLEGQRTRIKKSAELRAEDQQYMFGIFLKERDELIGWVSLTEVLRGALESCYVGYMLDRSHNGQGCMTEAVRLVVSYAFDELKLHRIEAGVMPHNIGSIRVLEKSGFHKEGIAKKNVKINGRWEDHQILAIVNEADL</sequence>
<dbReference type="PANTHER" id="PTHR43792">
    <property type="entry name" value="GNAT FAMILY, PUTATIVE (AFU_ORTHOLOGUE AFUA_3G00765)-RELATED-RELATED"/>
    <property type="match status" value="1"/>
</dbReference>
<dbReference type="PANTHER" id="PTHR43792:SF8">
    <property type="entry name" value="[RIBOSOMAL PROTEIN US5]-ALANINE N-ACETYLTRANSFERASE"/>
    <property type="match status" value="1"/>
</dbReference>
<proteinExistence type="inferred from homology"/>
<dbReference type="RefSeq" id="WP_267151344.1">
    <property type="nucleotide sequence ID" value="NZ_JAPMLT010000003.1"/>
</dbReference>
<comment type="similarity">
    <text evidence="3">Belongs to the acetyltransferase family. RimJ subfamily.</text>
</comment>
<organism evidence="5 6">
    <name type="scientific">Tumebacillus lacus</name>
    <dbReference type="NCBI Taxonomy" id="2995335"/>
    <lineage>
        <taxon>Bacteria</taxon>
        <taxon>Bacillati</taxon>
        <taxon>Bacillota</taxon>
        <taxon>Bacilli</taxon>
        <taxon>Bacillales</taxon>
        <taxon>Alicyclobacillaceae</taxon>
        <taxon>Tumebacillus</taxon>
    </lineage>
</organism>
<reference evidence="5 6" key="1">
    <citation type="submission" date="2022-11" db="EMBL/GenBank/DDBJ databases">
        <title>Study of microbial diversity in lake waters.</title>
        <authorList>
            <person name="Zhang J."/>
        </authorList>
    </citation>
    <scope>NUCLEOTIDE SEQUENCE [LARGE SCALE GENOMIC DNA]</scope>
    <source>
        <strain evidence="5 6">DT12</strain>
    </source>
</reference>
<evidence type="ECO:0000256" key="1">
    <source>
        <dbReference type="ARBA" id="ARBA00022679"/>
    </source>
</evidence>
<dbReference type="EMBL" id="JAPMLT010000003">
    <property type="protein sequence ID" value="MCX7570102.1"/>
    <property type="molecule type" value="Genomic_DNA"/>
</dbReference>
<evidence type="ECO:0000256" key="3">
    <source>
        <dbReference type="ARBA" id="ARBA00038502"/>
    </source>
</evidence>
<dbReference type="InterPro" id="IPR016181">
    <property type="entry name" value="Acyl_CoA_acyltransferase"/>
</dbReference>
<evidence type="ECO:0000313" key="6">
    <source>
        <dbReference type="Proteomes" id="UP001208017"/>
    </source>
</evidence>